<comment type="caution">
    <text evidence="2">The sequence shown here is derived from an EMBL/GenBank/DDBJ whole genome shotgun (WGS) entry which is preliminary data.</text>
</comment>
<evidence type="ECO:0000313" key="2">
    <source>
        <dbReference type="EMBL" id="KAJ2929928.1"/>
    </source>
</evidence>
<dbReference type="AlphaFoldDB" id="A0A9W8JFM7"/>
<keyword evidence="1" id="KW-0732">Signal</keyword>
<reference evidence="2" key="1">
    <citation type="submission" date="2022-06" db="EMBL/GenBank/DDBJ databases">
        <title>Genome Sequence of Candolleomyces eurysporus.</title>
        <authorList>
            <person name="Buettner E."/>
        </authorList>
    </citation>
    <scope>NUCLEOTIDE SEQUENCE</scope>
    <source>
        <strain evidence="2">VTCC 930004</strain>
    </source>
</reference>
<dbReference type="OrthoDB" id="2818001at2759"/>
<evidence type="ECO:0000256" key="1">
    <source>
        <dbReference type="SAM" id="SignalP"/>
    </source>
</evidence>
<feature type="non-terminal residue" evidence="2">
    <location>
        <position position="201"/>
    </location>
</feature>
<dbReference type="EMBL" id="JANBPK010000854">
    <property type="protein sequence ID" value="KAJ2929928.1"/>
    <property type="molecule type" value="Genomic_DNA"/>
</dbReference>
<sequence length="201" mass="20837">MQLAKLSSLLVAALPAAINALRVPNSDTPLFNLIATGCNSCGIDYKPVRLYGGADYFSVLDGTGPIAEFYFSQGNLVAVNPSTSNSQPYRALINIQQTGAGDCATYGQFGTVLGSSTNKCAAYSPLTLASFNENSQLGATLMFNGTGGFYVCGLTSEVYYKADPNDGPSGCNPISLFTLPVTEDASASTASGSGRSFLGLF</sequence>
<organism evidence="2 3">
    <name type="scientific">Candolleomyces eurysporus</name>
    <dbReference type="NCBI Taxonomy" id="2828524"/>
    <lineage>
        <taxon>Eukaryota</taxon>
        <taxon>Fungi</taxon>
        <taxon>Dikarya</taxon>
        <taxon>Basidiomycota</taxon>
        <taxon>Agaricomycotina</taxon>
        <taxon>Agaricomycetes</taxon>
        <taxon>Agaricomycetidae</taxon>
        <taxon>Agaricales</taxon>
        <taxon>Agaricineae</taxon>
        <taxon>Psathyrellaceae</taxon>
        <taxon>Candolleomyces</taxon>
    </lineage>
</organism>
<protein>
    <recommendedName>
        <fullName evidence="4">Cell wall protein PhiA</fullName>
    </recommendedName>
</protein>
<keyword evidence="3" id="KW-1185">Reference proteome</keyword>
<name>A0A9W8JFM7_9AGAR</name>
<gene>
    <name evidence="2" type="ORF">H1R20_g7184</name>
</gene>
<accession>A0A9W8JFM7</accession>
<dbReference type="Proteomes" id="UP001140091">
    <property type="component" value="Unassembled WGS sequence"/>
</dbReference>
<evidence type="ECO:0008006" key="4">
    <source>
        <dbReference type="Google" id="ProtNLM"/>
    </source>
</evidence>
<evidence type="ECO:0000313" key="3">
    <source>
        <dbReference type="Proteomes" id="UP001140091"/>
    </source>
</evidence>
<proteinExistence type="predicted"/>
<feature type="signal peptide" evidence="1">
    <location>
        <begin position="1"/>
        <end position="20"/>
    </location>
</feature>
<feature type="chain" id="PRO_5040971134" description="Cell wall protein PhiA" evidence="1">
    <location>
        <begin position="21"/>
        <end position="201"/>
    </location>
</feature>